<accession>A0A139HHQ3</accession>
<feature type="region of interest" description="Disordered" evidence="1">
    <location>
        <begin position="121"/>
        <end position="175"/>
    </location>
</feature>
<feature type="region of interest" description="Disordered" evidence="1">
    <location>
        <begin position="195"/>
        <end position="216"/>
    </location>
</feature>
<gene>
    <name evidence="2" type="ORF">AC578_6496</name>
</gene>
<evidence type="ECO:0000256" key="1">
    <source>
        <dbReference type="SAM" id="MobiDB-lite"/>
    </source>
</evidence>
<keyword evidence="3" id="KW-1185">Reference proteome</keyword>
<name>A0A139HHQ3_9PEZI</name>
<evidence type="ECO:0000313" key="3">
    <source>
        <dbReference type="Proteomes" id="UP000070133"/>
    </source>
</evidence>
<organism evidence="2 3">
    <name type="scientific">Pseudocercospora eumusae</name>
    <dbReference type="NCBI Taxonomy" id="321146"/>
    <lineage>
        <taxon>Eukaryota</taxon>
        <taxon>Fungi</taxon>
        <taxon>Dikarya</taxon>
        <taxon>Ascomycota</taxon>
        <taxon>Pezizomycotina</taxon>
        <taxon>Dothideomycetes</taxon>
        <taxon>Dothideomycetidae</taxon>
        <taxon>Mycosphaerellales</taxon>
        <taxon>Mycosphaerellaceae</taxon>
        <taxon>Pseudocercospora</taxon>
    </lineage>
</organism>
<dbReference type="OrthoDB" id="10504483at2759"/>
<sequence length="350" mass="38780">MFASRSSSSPHTGHTTCLNVGDGYIELCEEAPSISISLPPLCVEIHGVRRRHTDGAGVPAAVLACEVGLSTATTSTTSNFHHIATTPSYLLQTSTDLPRRLFIPLTCTSASSCAIAKLVTAEAERRRKDTNTPLRDDNTAPRKYTTFSDRRPGSGPPTNASTPKTIRRPSTAAAPLRYRMPISSYDCQDGPLNQIVNGDGHHKKPQKRTEPSAYQKSRFCQKVRMVSLLQRTSARDHQRLQAGAETRRPHVSVSGLTLLQGRPRAGTRLRQDVTAEDRLRTSLPPKSGRRQHSRHQCNFCSSQINNYRHFRFVVVSHPGHLVRPGGQCKSRCCLEDRSWRTPASRPLFDL</sequence>
<evidence type="ECO:0000313" key="2">
    <source>
        <dbReference type="EMBL" id="KXT02005.1"/>
    </source>
</evidence>
<comment type="caution">
    <text evidence="2">The sequence shown here is derived from an EMBL/GenBank/DDBJ whole genome shotgun (WGS) entry which is preliminary data.</text>
</comment>
<dbReference type="AlphaFoldDB" id="A0A139HHQ3"/>
<reference evidence="2 3" key="1">
    <citation type="submission" date="2015-07" db="EMBL/GenBank/DDBJ databases">
        <title>Comparative genomics of the Sigatoka disease complex on banana suggests a link between parallel evolutionary changes in Pseudocercospora fijiensis and Pseudocercospora eumusae and increased virulence on the banana host.</title>
        <authorList>
            <person name="Chang T.-C."/>
            <person name="Salvucci A."/>
            <person name="Crous P.W."/>
            <person name="Stergiopoulos I."/>
        </authorList>
    </citation>
    <scope>NUCLEOTIDE SEQUENCE [LARGE SCALE GENOMIC DNA]</scope>
    <source>
        <strain evidence="2 3">CBS 114824</strain>
    </source>
</reference>
<proteinExistence type="predicted"/>
<feature type="compositionally biased region" description="Basic and acidic residues" evidence="1">
    <location>
        <begin position="122"/>
        <end position="140"/>
    </location>
</feature>
<feature type="compositionally biased region" description="Basic and acidic residues" evidence="1">
    <location>
        <begin position="269"/>
        <end position="280"/>
    </location>
</feature>
<dbReference type="Proteomes" id="UP000070133">
    <property type="component" value="Unassembled WGS sequence"/>
</dbReference>
<feature type="region of interest" description="Disordered" evidence="1">
    <location>
        <begin position="266"/>
        <end position="295"/>
    </location>
</feature>
<protein>
    <submittedName>
        <fullName evidence="2">Uncharacterized protein</fullName>
    </submittedName>
</protein>
<dbReference type="EMBL" id="LFZN01000047">
    <property type="protein sequence ID" value="KXT02005.1"/>
    <property type="molecule type" value="Genomic_DNA"/>
</dbReference>